<dbReference type="InterPro" id="IPR027417">
    <property type="entry name" value="P-loop_NTPase"/>
</dbReference>
<name>A0AAW0BE99_9AGAR</name>
<dbReference type="GO" id="GO:0016887">
    <property type="term" value="F:ATP hydrolysis activity"/>
    <property type="evidence" value="ECO:0007669"/>
    <property type="project" value="InterPro"/>
</dbReference>
<feature type="domain" description="AAA+ ATPase" evidence="14">
    <location>
        <begin position="260"/>
        <end position="409"/>
    </location>
</feature>
<evidence type="ECO:0000259" key="15">
    <source>
        <dbReference type="SMART" id="SM01024"/>
    </source>
</evidence>
<dbReference type="AlphaFoldDB" id="A0AAW0BE99"/>
<dbReference type="GO" id="GO:0005743">
    <property type="term" value="C:mitochondrial inner membrane"/>
    <property type="evidence" value="ECO:0007669"/>
    <property type="project" value="UniProtKB-SubCell"/>
</dbReference>
<evidence type="ECO:0000256" key="1">
    <source>
        <dbReference type="ARBA" id="ARBA00004434"/>
    </source>
</evidence>
<dbReference type="Pfam" id="PF00004">
    <property type="entry name" value="AAA"/>
    <property type="match status" value="1"/>
</dbReference>
<dbReference type="EMBL" id="JAWWNJ010000034">
    <property type="protein sequence ID" value="KAK7024774.1"/>
    <property type="molecule type" value="Genomic_DNA"/>
</dbReference>
<keyword evidence="17" id="KW-1185">Reference proteome</keyword>
<keyword evidence="9" id="KW-0496">Mitochondrion</keyword>
<evidence type="ECO:0000256" key="7">
    <source>
        <dbReference type="ARBA" id="ARBA00022840"/>
    </source>
</evidence>
<dbReference type="SMART" id="SM00382">
    <property type="entry name" value="AAA"/>
    <property type="match status" value="1"/>
</dbReference>
<sequence>MDSLATWWSDQNFTSESGGFLGRDGLLSLLLLLFSSSSVRIFLFGILAAALQRTTRLVRRKVNNSFWVTAEFHEDDVSYDWMMVWLVNHSAWSKVRQVEISTNDFGLGPDDDTTRAVLVPGEDNTLAPVNSRKLAYLPAPSHTFSMWYHGRYVEITRVQERTGRRRRREENLEICILSRNHRMLNKLIMEAKREYQAVQGQFISIFTPDMSDHTWIFNSCRPKRDINTVILDPGISRLLVDDARDFLASKAWYNARGIPFRRGWLLYGAPGSGKTSIIRSIAAELGLDINYLSLNQSGLDDASLSELVANLPEKCIALIEDIDAAFITSINRDSPSRHSPSADDDDEQDQQRERPAGNLSLSGLLNALDGVAAQEGRLLYATTNKYDALDSALIRPGRLDVHVEFKLASKYQVERLFYSFYIPAGDAKEEVREADSEGESAPFVRSENEMDSRKKGSCASPRSMDTTPAPRLRREEVLELAARFAEAIPEREFSMAALQGFLMGYKLHPYDAVLTAKEWVESERMRTRKRR</sequence>
<keyword evidence="4" id="KW-0547">Nucleotide-binding</keyword>
<evidence type="ECO:0000313" key="16">
    <source>
        <dbReference type="EMBL" id="KAK7024774.1"/>
    </source>
</evidence>
<keyword evidence="7" id="KW-0067">ATP-binding</keyword>
<dbReference type="SMART" id="SM01024">
    <property type="entry name" value="BCS1_N"/>
    <property type="match status" value="1"/>
</dbReference>
<evidence type="ECO:0000256" key="8">
    <source>
        <dbReference type="ARBA" id="ARBA00022989"/>
    </source>
</evidence>
<keyword evidence="8 13" id="KW-1133">Transmembrane helix</keyword>
<feature type="transmembrane region" description="Helical" evidence="13">
    <location>
        <begin position="26"/>
        <end position="51"/>
    </location>
</feature>
<comment type="caution">
    <text evidence="16">The sequence shown here is derived from an EMBL/GenBank/DDBJ whole genome shotgun (WGS) entry which is preliminary data.</text>
</comment>
<comment type="subcellular location">
    <subcellularLocation>
        <location evidence="1">Mitochondrion inner membrane</location>
        <topology evidence="1">Single-pass membrane protein</topology>
    </subcellularLocation>
</comment>
<evidence type="ECO:0000313" key="17">
    <source>
        <dbReference type="Proteomes" id="UP001362999"/>
    </source>
</evidence>
<dbReference type="PANTHER" id="PTHR23070">
    <property type="entry name" value="BCS1 AAA-TYPE ATPASE"/>
    <property type="match status" value="1"/>
</dbReference>
<proteinExistence type="inferred from homology"/>
<protein>
    <submittedName>
        <fullName evidence="16">Mitochondrial chaperone BCS1</fullName>
    </submittedName>
</protein>
<feature type="domain" description="BCS1 N-terminal" evidence="15">
    <location>
        <begin position="42"/>
        <end position="229"/>
    </location>
</feature>
<reference evidence="16 17" key="1">
    <citation type="journal article" date="2024" name="J Genomics">
        <title>Draft genome sequencing and assembly of Favolaschia claudopus CIRM-BRFM 2984 isolated from oak limbs.</title>
        <authorList>
            <person name="Navarro D."/>
            <person name="Drula E."/>
            <person name="Chaduli D."/>
            <person name="Cazenave R."/>
            <person name="Ahrendt S."/>
            <person name="Wang J."/>
            <person name="Lipzen A."/>
            <person name="Daum C."/>
            <person name="Barry K."/>
            <person name="Grigoriev I.V."/>
            <person name="Favel A."/>
            <person name="Rosso M.N."/>
            <person name="Martin F."/>
        </authorList>
    </citation>
    <scope>NUCLEOTIDE SEQUENCE [LARGE SCALE GENOMIC DNA]</scope>
    <source>
        <strain evidence="16 17">CIRM-BRFM 2984</strain>
    </source>
</reference>
<evidence type="ECO:0000256" key="5">
    <source>
        <dbReference type="ARBA" id="ARBA00022792"/>
    </source>
</evidence>
<feature type="region of interest" description="Disordered" evidence="12">
    <location>
        <begin position="435"/>
        <end position="471"/>
    </location>
</feature>
<dbReference type="InterPro" id="IPR014851">
    <property type="entry name" value="BCS1_N"/>
</dbReference>
<dbReference type="InterPro" id="IPR003959">
    <property type="entry name" value="ATPase_AAA_core"/>
</dbReference>
<keyword evidence="3 13" id="KW-0812">Transmembrane</keyword>
<evidence type="ECO:0000256" key="10">
    <source>
        <dbReference type="ARBA" id="ARBA00023136"/>
    </source>
</evidence>
<evidence type="ECO:0000256" key="12">
    <source>
        <dbReference type="SAM" id="MobiDB-lite"/>
    </source>
</evidence>
<dbReference type="InterPro" id="IPR050747">
    <property type="entry name" value="Mitochondrial_chaperone_BCS1"/>
</dbReference>
<keyword evidence="10 13" id="KW-0472">Membrane</keyword>
<organism evidence="16 17">
    <name type="scientific">Favolaschia claudopus</name>
    <dbReference type="NCBI Taxonomy" id="2862362"/>
    <lineage>
        <taxon>Eukaryota</taxon>
        <taxon>Fungi</taxon>
        <taxon>Dikarya</taxon>
        <taxon>Basidiomycota</taxon>
        <taxon>Agaricomycotina</taxon>
        <taxon>Agaricomycetes</taxon>
        <taxon>Agaricomycetidae</taxon>
        <taxon>Agaricales</taxon>
        <taxon>Marasmiineae</taxon>
        <taxon>Mycenaceae</taxon>
        <taxon>Favolaschia</taxon>
    </lineage>
</organism>
<evidence type="ECO:0000256" key="2">
    <source>
        <dbReference type="ARBA" id="ARBA00007448"/>
    </source>
</evidence>
<dbReference type="Gene3D" id="3.40.50.300">
    <property type="entry name" value="P-loop containing nucleotide triphosphate hydrolases"/>
    <property type="match status" value="1"/>
</dbReference>
<evidence type="ECO:0000256" key="9">
    <source>
        <dbReference type="ARBA" id="ARBA00023128"/>
    </source>
</evidence>
<dbReference type="InterPro" id="IPR003593">
    <property type="entry name" value="AAA+_ATPase"/>
</dbReference>
<dbReference type="Pfam" id="PF25426">
    <property type="entry name" value="AAA_lid_BCS1"/>
    <property type="match status" value="1"/>
</dbReference>
<feature type="region of interest" description="Disordered" evidence="12">
    <location>
        <begin position="331"/>
        <end position="358"/>
    </location>
</feature>
<evidence type="ECO:0000256" key="4">
    <source>
        <dbReference type="ARBA" id="ARBA00022741"/>
    </source>
</evidence>
<evidence type="ECO:0000256" key="13">
    <source>
        <dbReference type="SAM" id="Phobius"/>
    </source>
</evidence>
<dbReference type="Proteomes" id="UP001362999">
    <property type="component" value="Unassembled WGS sequence"/>
</dbReference>
<keyword evidence="6" id="KW-0378">Hydrolase</keyword>
<dbReference type="InterPro" id="IPR057495">
    <property type="entry name" value="AAA_lid_BCS1"/>
</dbReference>
<dbReference type="SUPFAM" id="SSF52540">
    <property type="entry name" value="P-loop containing nucleoside triphosphate hydrolases"/>
    <property type="match status" value="1"/>
</dbReference>
<evidence type="ECO:0000259" key="14">
    <source>
        <dbReference type="SMART" id="SM00382"/>
    </source>
</evidence>
<keyword evidence="5" id="KW-0999">Mitochondrion inner membrane</keyword>
<comment type="similarity">
    <text evidence="2">Belongs to the AAA ATPase family. BCS1 subfamily.</text>
</comment>
<evidence type="ECO:0000256" key="3">
    <source>
        <dbReference type="ARBA" id="ARBA00022692"/>
    </source>
</evidence>
<dbReference type="Pfam" id="PF08740">
    <property type="entry name" value="BCS1_N"/>
    <property type="match status" value="1"/>
</dbReference>
<evidence type="ECO:0000256" key="11">
    <source>
        <dbReference type="ARBA" id="ARBA00048778"/>
    </source>
</evidence>
<evidence type="ECO:0000256" key="6">
    <source>
        <dbReference type="ARBA" id="ARBA00022801"/>
    </source>
</evidence>
<gene>
    <name evidence="16" type="ORF">R3P38DRAFT_2951142</name>
</gene>
<dbReference type="GO" id="GO:0005524">
    <property type="term" value="F:ATP binding"/>
    <property type="evidence" value="ECO:0007669"/>
    <property type="project" value="UniProtKB-KW"/>
</dbReference>
<accession>A0AAW0BE99</accession>
<comment type="catalytic activity">
    <reaction evidence="11">
        <text>ATP + H2O = ADP + phosphate + H(+)</text>
        <dbReference type="Rhea" id="RHEA:13065"/>
        <dbReference type="ChEBI" id="CHEBI:15377"/>
        <dbReference type="ChEBI" id="CHEBI:15378"/>
        <dbReference type="ChEBI" id="CHEBI:30616"/>
        <dbReference type="ChEBI" id="CHEBI:43474"/>
        <dbReference type="ChEBI" id="CHEBI:456216"/>
    </reaction>
    <physiologicalReaction direction="left-to-right" evidence="11">
        <dbReference type="Rhea" id="RHEA:13066"/>
    </physiologicalReaction>
</comment>